<dbReference type="InterPro" id="IPR000602">
    <property type="entry name" value="Glyco_hydro_38_N"/>
</dbReference>
<keyword evidence="3" id="KW-1185">Reference proteome</keyword>
<gene>
    <name evidence="2" type="ORF">SAMN06295960_4700</name>
</gene>
<dbReference type="EMBL" id="FXAZ01000009">
    <property type="protein sequence ID" value="SMG58402.1"/>
    <property type="molecule type" value="Genomic_DNA"/>
</dbReference>
<protein>
    <submittedName>
        <fullName evidence="2">Glycosyl hydrolases family 38 N-terminal domain-containing protein</fullName>
    </submittedName>
</protein>
<dbReference type="GO" id="GO:0006013">
    <property type="term" value="P:mannose metabolic process"/>
    <property type="evidence" value="ECO:0007669"/>
    <property type="project" value="InterPro"/>
</dbReference>
<reference evidence="2 3" key="1">
    <citation type="submission" date="2017-04" db="EMBL/GenBank/DDBJ databases">
        <authorList>
            <person name="Afonso C.L."/>
            <person name="Miller P.J."/>
            <person name="Scott M.A."/>
            <person name="Spackman E."/>
            <person name="Goraichik I."/>
            <person name="Dimitrov K.M."/>
            <person name="Suarez D.L."/>
            <person name="Swayne D.E."/>
        </authorList>
    </citation>
    <scope>NUCLEOTIDE SEQUENCE [LARGE SCALE GENOMIC DNA]</scope>
    <source>
        <strain evidence="2 3">11</strain>
    </source>
</reference>
<evidence type="ECO:0000259" key="1">
    <source>
        <dbReference type="Pfam" id="PF01074"/>
    </source>
</evidence>
<organism evidence="2 3">
    <name type="scientific">Paenibacillus aquistagni</name>
    <dbReference type="NCBI Taxonomy" id="1852522"/>
    <lineage>
        <taxon>Bacteria</taxon>
        <taxon>Bacillati</taxon>
        <taxon>Bacillota</taxon>
        <taxon>Bacilli</taxon>
        <taxon>Bacillales</taxon>
        <taxon>Paenibacillaceae</taxon>
        <taxon>Paenibacillus</taxon>
    </lineage>
</organism>
<sequence>MTTQQAPKKIFVIQHSHTDVGYTERQEKIQQYHVGFIRQALAIVRDIENGTRPDWKGYKWVCETFWPVESFLNKATEQEKTAFMHAVQRGYIGLSGSYLNFSEQISKETLTAMIKRITDYGASIQAPVRSAMTADITGYGWGYSQVLADAGIHNLMTCIHTHHSMYPVWNKQQPFWWETPEGDRILTWSGEHYMFGNDIGLIPGIGGSYTIRDECDTRQGVTFETAELRINRYLDRLAEDGYDYPFVPVMVSGLPTDNSSPNAAVMEFVHAWNKKHGENIYIQPATLDDFFTELRQYAEAHPDSIPSYRGDWPDWWTDGTATTPMHVQVFREAQRVYHKIKRLDPEQQLISQERLQAIEYELALFAEHTWGYHSSVTEPWNPFVQELGVRKEAYAANASSLAHTALYDILEAKGDALLAPGRPMTFKVHNPYDYAQTEYAYLIMEHWHHDLIKDGFKVVNEETQETYPAQLVSAPRGLIITVPVKLEAKNEITLHVQPTAAAKPVTAYRNDYVGSDRMMDIIPPQVQKVLITPAYVETHYVRIEWKRGDGITRWFDKSLQKDLLREDRNHHAFTPVYNVTRAVGVDGMYDVRRRMGRNRRGADAHVSVGALIDAKVIEHGDVYGKVQLTYEVDGCSHYSLLLTVYSDRPRVDVAVRMHKDSVWDPENLYISLPFGSAAAEKKEELWLDKCGALLRPRVDQLPGSLADYYCADEGAAYVSEDSGVVIAMPDASILQLGSLEYEHRLLSGHEKLAHDPGHLYSWPMNNYWETNFKATLGGFYEFRYLVAWGEAYRTPEAALLACKSMNNGLLAWRTK</sequence>
<dbReference type="Gene3D" id="3.20.110.10">
    <property type="entry name" value="Glycoside hydrolase 38, N terminal domain"/>
    <property type="match status" value="1"/>
</dbReference>
<dbReference type="GO" id="GO:0004559">
    <property type="term" value="F:alpha-mannosidase activity"/>
    <property type="evidence" value="ECO:0007669"/>
    <property type="project" value="InterPro"/>
</dbReference>
<feature type="domain" description="Glycoside hydrolase family 38 N-terminal" evidence="1">
    <location>
        <begin position="9"/>
        <end position="308"/>
    </location>
</feature>
<dbReference type="OrthoDB" id="237949at2"/>
<dbReference type="RefSeq" id="WP_085498613.1">
    <property type="nucleotide sequence ID" value="NZ_FXAZ01000009.1"/>
</dbReference>
<keyword evidence="2" id="KW-0378">Hydrolase</keyword>
<dbReference type="STRING" id="1852522.SAMN06295960_4700"/>
<proteinExistence type="predicted"/>
<dbReference type="Proteomes" id="UP000193834">
    <property type="component" value="Unassembled WGS sequence"/>
</dbReference>
<dbReference type="GO" id="GO:0030246">
    <property type="term" value="F:carbohydrate binding"/>
    <property type="evidence" value="ECO:0007669"/>
    <property type="project" value="InterPro"/>
</dbReference>
<dbReference type="CDD" id="cd10791">
    <property type="entry name" value="GH38N_AMII_like_1"/>
    <property type="match status" value="1"/>
</dbReference>
<accession>A0A1X7LYT2</accession>
<dbReference type="AlphaFoldDB" id="A0A1X7LYT2"/>
<dbReference type="InterPro" id="IPR011013">
    <property type="entry name" value="Gal_mutarotase_sf_dom"/>
</dbReference>
<dbReference type="Pfam" id="PF01074">
    <property type="entry name" value="Glyco_hydro_38N"/>
    <property type="match status" value="1"/>
</dbReference>
<name>A0A1X7LYT2_9BACL</name>
<dbReference type="InterPro" id="IPR027291">
    <property type="entry name" value="Glyco_hydro_38_N_sf"/>
</dbReference>
<dbReference type="InterPro" id="IPR011330">
    <property type="entry name" value="Glyco_hydro/deAcase_b/a-brl"/>
</dbReference>
<evidence type="ECO:0000313" key="2">
    <source>
        <dbReference type="EMBL" id="SMG58402.1"/>
    </source>
</evidence>
<dbReference type="SUPFAM" id="SSF88713">
    <property type="entry name" value="Glycoside hydrolase/deacetylase"/>
    <property type="match status" value="1"/>
</dbReference>
<evidence type="ECO:0000313" key="3">
    <source>
        <dbReference type="Proteomes" id="UP000193834"/>
    </source>
</evidence>
<dbReference type="SUPFAM" id="SSF74650">
    <property type="entry name" value="Galactose mutarotase-like"/>
    <property type="match status" value="1"/>
</dbReference>